<evidence type="ECO:0000259" key="2">
    <source>
        <dbReference type="Pfam" id="PF14216"/>
    </source>
</evidence>
<dbReference type="Proteomes" id="UP000054408">
    <property type="component" value="Unassembled WGS sequence"/>
</dbReference>
<name>A0A0L0D5P6_THETB</name>
<evidence type="ECO:0000313" key="3">
    <source>
        <dbReference type="EMBL" id="KNC47411.1"/>
    </source>
</evidence>
<keyword evidence="4" id="KW-1185">Reference proteome</keyword>
<proteinExistence type="predicted"/>
<dbReference type="eggNOG" id="ENOG502SBEV">
    <property type="taxonomic scope" value="Eukaryota"/>
</dbReference>
<dbReference type="GeneID" id="25569700"/>
<feature type="region of interest" description="Disordered" evidence="1">
    <location>
        <begin position="1"/>
        <end position="29"/>
    </location>
</feature>
<reference evidence="3 4" key="1">
    <citation type="submission" date="2010-05" db="EMBL/GenBank/DDBJ databases">
        <title>The Genome Sequence of Thecamonas trahens ATCC 50062.</title>
        <authorList>
            <consortium name="The Broad Institute Genome Sequencing Platform"/>
            <person name="Russ C."/>
            <person name="Cuomo C."/>
            <person name="Shea T."/>
            <person name="Young S.K."/>
            <person name="Zeng Q."/>
            <person name="Koehrsen M."/>
            <person name="Haas B."/>
            <person name="Borodovsky M."/>
            <person name="Guigo R."/>
            <person name="Alvarado L."/>
            <person name="Berlin A."/>
            <person name="Bochicchio J."/>
            <person name="Borenstein D."/>
            <person name="Chapman S."/>
            <person name="Chen Z."/>
            <person name="Freedman E."/>
            <person name="Gellesch M."/>
            <person name="Goldberg J."/>
            <person name="Griggs A."/>
            <person name="Gujja S."/>
            <person name="Heilman E."/>
            <person name="Heiman D."/>
            <person name="Hepburn T."/>
            <person name="Howarth C."/>
            <person name="Jen D."/>
            <person name="Larson L."/>
            <person name="Mehta T."/>
            <person name="Park D."/>
            <person name="Pearson M."/>
            <person name="Roberts A."/>
            <person name="Saif S."/>
            <person name="Shenoy N."/>
            <person name="Sisk P."/>
            <person name="Stolte C."/>
            <person name="Sykes S."/>
            <person name="Thomson T."/>
            <person name="Walk T."/>
            <person name="White J."/>
            <person name="Yandava C."/>
            <person name="Burger G."/>
            <person name="Gray M.W."/>
            <person name="Holland P.W.H."/>
            <person name="King N."/>
            <person name="Lang F.B.F."/>
            <person name="Roger A.J."/>
            <person name="Ruiz-Trillo I."/>
            <person name="Lander E."/>
            <person name="Nusbaum C."/>
        </authorList>
    </citation>
    <scope>NUCLEOTIDE SEQUENCE [LARGE SCALE GENOMIC DNA]</scope>
    <source>
        <strain evidence="3 4">ATCC 50062</strain>
    </source>
</reference>
<dbReference type="RefSeq" id="XP_013759774.1">
    <property type="nucleotide sequence ID" value="XM_013904320.1"/>
</dbReference>
<feature type="non-terminal residue" evidence="3">
    <location>
        <position position="1"/>
    </location>
</feature>
<sequence length="164" mass="17704">MADLVGASSPSKRKRDCGEEGSSASRESKVARLLAGTTGEHVKTNSISARPKATATRVVRIRRKGGKVVVDCDVYIGRNMFMGGWRLKRSKWANPFSVKSAGSHAAACAAYERYVRAQPDLMAALSELNGKTLGCWCKPKPCHGDVLVKLVAEAGRLVPEQCEE</sequence>
<dbReference type="EMBL" id="GL349446">
    <property type="protein sequence ID" value="KNC47411.1"/>
    <property type="molecule type" value="Genomic_DNA"/>
</dbReference>
<dbReference type="OrthoDB" id="272703at2759"/>
<gene>
    <name evidence="3" type="ORF">AMSG_11785</name>
</gene>
<evidence type="ECO:0000256" key="1">
    <source>
        <dbReference type="SAM" id="MobiDB-lite"/>
    </source>
</evidence>
<dbReference type="Pfam" id="PF14216">
    <property type="entry name" value="DUF4326"/>
    <property type="match status" value="1"/>
</dbReference>
<dbReference type="AlphaFoldDB" id="A0A0L0D5P6"/>
<protein>
    <recommendedName>
        <fullName evidence="2">DUF4326 domain-containing protein</fullName>
    </recommendedName>
</protein>
<accession>A0A0L0D5P6</accession>
<organism evidence="3 4">
    <name type="scientific">Thecamonas trahens ATCC 50062</name>
    <dbReference type="NCBI Taxonomy" id="461836"/>
    <lineage>
        <taxon>Eukaryota</taxon>
        <taxon>Apusozoa</taxon>
        <taxon>Apusomonadida</taxon>
        <taxon>Apusomonadidae</taxon>
        <taxon>Thecamonas</taxon>
    </lineage>
</organism>
<feature type="domain" description="DUF4326" evidence="2">
    <location>
        <begin position="63"/>
        <end position="148"/>
    </location>
</feature>
<dbReference type="InterPro" id="IPR025475">
    <property type="entry name" value="DUF4326"/>
</dbReference>
<evidence type="ECO:0000313" key="4">
    <source>
        <dbReference type="Proteomes" id="UP000054408"/>
    </source>
</evidence>